<protein>
    <submittedName>
        <fullName evidence="9">Citrate transporter</fullName>
    </submittedName>
</protein>
<dbReference type="InterPro" id="IPR036721">
    <property type="entry name" value="RCK_C_sf"/>
</dbReference>
<keyword evidence="3 7" id="KW-0812">Transmembrane</keyword>
<organism evidence="9 10">
    <name type="scientific">Cephaloticoccus capnophilus</name>
    <dbReference type="NCBI Taxonomy" id="1548208"/>
    <lineage>
        <taxon>Bacteria</taxon>
        <taxon>Pseudomonadati</taxon>
        <taxon>Verrucomicrobiota</taxon>
        <taxon>Opitutia</taxon>
        <taxon>Opitutales</taxon>
        <taxon>Opitutaceae</taxon>
        <taxon>Cephaloticoccus</taxon>
    </lineage>
</organism>
<evidence type="ECO:0000259" key="8">
    <source>
        <dbReference type="PROSITE" id="PS51202"/>
    </source>
</evidence>
<comment type="caution">
    <text evidence="9">The sequence shown here is derived from an EMBL/GenBank/DDBJ whole genome shotgun (WGS) entry which is preliminary data.</text>
</comment>
<dbReference type="SUPFAM" id="SSF116726">
    <property type="entry name" value="TrkA C-terminal domain-like"/>
    <property type="match status" value="2"/>
</dbReference>
<dbReference type="InterPro" id="IPR031312">
    <property type="entry name" value="Na/sul_symport_CS"/>
</dbReference>
<reference evidence="9 10" key="1">
    <citation type="submission" date="2016-02" db="EMBL/GenBank/DDBJ databases">
        <authorList>
            <person name="Wen L."/>
            <person name="He K."/>
            <person name="Yang H."/>
        </authorList>
    </citation>
    <scope>NUCLEOTIDE SEQUENCE [LARGE SCALE GENOMIC DNA]</scope>
    <source>
        <strain evidence="9 10">CV41</strain>
    </source>
</reference>
<dbReference type="Pfam" id="PF02080">
    <property type="entry name" value="TrkA_C"/>
    <property type="match status" value="2"/>
</dbReference>
<dbReference type="GO" id="GO:0008324">
    <property type="term" value="F:monoatomic cation transmembrane transporter activity"/>
    <property type="evidence" value="ECO:0007669"/>
    <property type="project" value="InterPro"/>
</dbReference>
<dbReference type="Proteomes" id="UP000071392">
    <property type="component" value="Unassembled WGS sequence"/>
</dbReference>
<evidence type="ECO:0000313" key="9">
    <source>
        <dbReference type="EMBL" id="KXU34307.1"/>
    </source>
</evidence>
<keyword evidence="4" id="KW-0677">Repeat</keyword>
<keyword evidence="2" id="KW-0813">Transport</keyword>
<accession>A0A139SID3</accession>
<evidence type="ECO:0000256" key="1">
    <source>
        <dbReference type="ARBA" id="ARBA00004141"/>
    </source>
</evidence>
<feature type="transmembrane region" description="Helical" evidence="7">
    <location>
        <begin position="433"/>
        <end position="464"/>
    </location>
</feature>
<dbReference type="EMBL" id="LSZP01000059">
    <property type="protein sequence ID" value="KXU34307.1"/>
    <property type="molecule type" value="Genomic_DNA"/>
</dbReference>
<keyword evidence="10" id="KW-1185">Reference proteome</keyword>
<feature type="transmembrane region" description="Helical" evidence="7">
    <location>
        <begin position="523"/>
        <end position="547"/>
    </location>
</feature>
<evidence type="ECO:0000256" key="4">
    <source>
        <dbReference type="ARBA" id="ARBA00022737"/>
    </source>
</evidence>
<evidence type="ECO:0000313" key="10">
    <source>
        <dbReference type="Proteomes" id="UP000071392"/>
    </source>
</evidence>
<feature type="transmembrane region" description="Helical" evidence="7">
    <location>
        <begin position="135"/>
        <end position="155"/>
    </location>
</feature>
<feature type="transmembrane region" description="Helical" evidence="7">
    <location>
        <begin position="5"/>
        <end position="22"/>
    </location>
</feature>
<dbReference type="RefSeq" id="WP_068713015.1">
    <property type="nucleotide sequence ID" value="NZ_LSZP01000059.1"/>
</dbReference>
<evidence type="ECO:0000256" key="6">
    <source>
        <dbReference type="ARBA" id="ARBA00023136"/>
    </source>
</evidence>
<proteinExistence type="predicted"/>
<dbReference type="Pfam" id="PF03600">
    <property type="entry name" value="CitMHS"/>
    <property type="match status" value="1"/>
</dbReference>
<comment type="subcellular location">
    <subcellularLocation>
        <location evidence="1">Membrane</location>
        <topology evidence="1">Multi-pass membrane protein</topology>
    </subcellularLocation>
</comment>
<name>A0A139SID3_9BACT</name>
<dbReference type="AlphaFoldDB" id="A0A139SID3"/>
<dbReference type="GO" id="GO:0006813">
    <property type="term" value="P:potassium ion transport"/>
    <property type="evidence" value="ECO:0007669"/>
    <property type="project" value="InterPro"/>
</dbReference>
<feature type="transmembrane region" description="Helical" evidence="7">
    <location>
        <begin position="476"/>
        <end position="494"/>
    </location>
</feature>
<dbReference type="OrthoDB" id="9765532at2"/>
<dbReference type="PROSITE" id="PS51202">
    <property type="entry name" value="RCK_C"/>
    <property type="match status" value="2"/>
</dbReference>
<evidence type="ECO:0000256" key="7">
    <source>
        <dbReference type="SAM" id="Phobius"/>
    </source>
</evidence>
<feature type="domain" description="RCK C-terminal" evidence="8">
    <location>
        <begin position="325"/>
        <end position="409"/>
    </location>
</feature>
<dbReference type="InterPro" id="IPR051679">
    <property type="entry name" value="DASS-Related_Transporters"/>
</dbReference>
<feature type="transmembrane region" description="Helical" evidence="7">
    <location>
        <begin position="28"/>
        <end position="45"/>
    </location>
</feature>
<evidence type="ECO:0000256" key="2">
    <source>
        <dbReference type="ARBA" id="ARBA00022448"/>
    </source>
</evidence>
<dbReference type="PANTHER" id="PTHR43652:SF1">
    <property type="entry name" value="RESPONSE REGULATOR"/>
    <property type="match status" value="1"/>
</dbReference>
<dbReference type="InterPro" id="IPR004680">
    <property type="entry name" value="Cit_transptr-like_dom"/>
</dbReference>
<feature type="transmembrane region" description="Helical" evidence="7">
    <location>
        <begin position="559"/>
        <end position="579"/>
    </location>
</feature>
<feature type="domain" description="RCK C-terminal" evidence="8">
    <location>
        <begin position="229"/>
        <end position="318"/>
    </location>
</feature>
<dbReference type="PANTHER" id="PTHR43652">
    <property type="entry name" value="BASIC AMINO ACID ANTIPORTER YFCC-RELATED"/>
    <property type="match status" value="1"/>
</dbReference>
<feature type="transmembrane region" description="Helical" evidence="7">
    <location>
        <begin position="95"/>
        <end position="123"/>
    </location>
</feature>
<keyword evidence="6 7" id="KW-0472">Membrane</keyword>
<dbReference type="GO" id="GO:0005886">
    <property type="term" value="C:plasma membrane"/>
    <property type="evidence" value="ECO:0007669"/>
    <property type="project" value="TreeGrafter"/>
</dbReference>
<dbReference type="Gene3D" id="3.30.70.1450">
    <property type="entry name" value="Regulator of K+ conductance, C-terminal domain"/>
    <property type="match status" value="2"/>
</dbReference>
<keyword evidence="5 7" id="KW-1133">Transmembrane helix</keyword>
<gene>
    <name evidence="9" type="ORF">AXK12_07470</name>
</gene>
<dbReference type="PROSITE" id="PS01271">
    <property type="entry name" value="NA_SULFATE"/>
    <property type="match status" value="1"/>
</dbReference>
<evidence type="ECO:0000256" key="5">
    <source>
        <dbReference type="ARBA" id="ARBA00022989"/>
    </source>
</evidence>
<sequence>MNTQLLIVLVLLCACIGLFIINKPRMDVVALCVIILLPLCGIMSVQEALLGFSDTNVVLIGALFIVGEGLSRTGISFRVGDWLLRRAGNSETRLVVLLIVAVVVLGSMISSTGIVAIFIPVVLSCASRMRVPPSRLMMTLSFAALISGMQTLVSTPPNMMVDSALRREGFEGLKFFSYTPIGLVVLVLGVGYMLVARHWLNGTDKAAGDDDGQPAGDGALVGSSQRRLQDFITDYQLEGRAHRARVKIHSPLVGLKLRELTLRQDYGANIVAVERRGRFSDELREPNSGLELRDGDVLLIDLFREGADIAALCRAMSLEPLAMPEGYFTDESRAIGMAEVLLPPDSGIIGKTVPEAALRRRYGLNVVGLRRGRKALGPVALDQPFHAGDTLLVIGSWKAIRRLQRRLEDFLVLTMPAESEVVAPALSRAPYALLSLAVMVGLMVTGIVPNVIAALLACLLMGVFRCVDLTSAYKSIHWPSLVLIAGMIPFALALERTGGVDIAVNGLVNALGDSGPRVLLGGLFFVTVATTLFISNTATAVLMAPVAVTLATRLEVSPLPFAITVALAASTAFSTPVASPVNMLVLGPGGYRFIDFVKVGLPFSIVVLLVCMLLVPLFFPM</sequence>
<feature type="transmembrane region" description="Helical" evidence="7">
    <location>
        <begin position="175"/>
        <end position="195"/>
    </location>
</feature>
<evidence type="ECO:0000256" key="3">
    <source>
        <dbReference type="ARBA" id="ARBA00022692"/>
    </source>
</evidence>
<feature type="transmembrane region" description="Helical" evidence="7">
    <location>
        <begin position="599"/>
        <end position="619"/>
    </location>
</feature>
<dbReference type="InterPro" id="IPR006037">
    <property type="entry name" value="RCK_C"/>
</dbReference>